<dbReference type="SUPFAM" id="SSF89550">
    <property type="entry name" value="PHP domain-like"/>
    <property type="match status" value="1"/>
</dbReference>
<dbReference type="SMART" id="SM00481">
    <property type="entry name" value="POLIIIAc"/>
    <property type="match status" value="1"/>
</dbReference>
<reference evidence="17" key="1">
    <citation type="submission" date="2017-04" db="EMBL/GenBank/DDBJ databases">
        <authorList>
            <person name="Varghese N."/>
            <person name="Submissions S."/>
        </authorList>
    </citation>
    <scope>NUCLEOTIDE SEQUENCE [LARGE SCALE GENOMIC DNA]</scope>
</reference>
<evidence type="ECO:0000256" key="13">
    <source>
        <dbReference type="HAMAP-Rule" id="MF_01902"/>
    </source>
</evidence>
<keyword evidence="10 13" id="KW-0239">DNA-directed DNA polymerase</keyword>
<dbReference type="GO" id="GO:0008408">
    <property type="term" value="F:3'-5' exonuclease activity"/>
    <property type="evidence" value="ECO:0007669"/>
    <property type="project" value="InterPro"/>
</dbReference>
<feature type="compositionally biased region" description="Basic and acidic residues" evidence="14">
    <location>
        <begin position="1163"/>
        <end position="1176"/>
    </location>
</feature>
<keyword evidence="9 13" id="KW-0227">DNA damage</keyword>
<dbReference type="EC" id="2.7.7.7" evidence="3 13"/>
<evidence type="ECO:0000256" key="4">
    <source>
        <dbReference type="ARBA" id="ARBA00017273"/>
    </source>
</evidence>
<evidence type="ECO:0000256" key="12">
    <source>
        <dbReference type="ARBA" id="ARBA00049244"/>
    </source>
</evidence>
<evidence type="ECO:0000256" key="7">
    <source>
        <dbReference type="ARBA" id="ARBA00022695"/>
    </source>
</evidence>
<dbReference type="GO" id="GO:0006260">
    <property type="term" value="P:DNA replication"/>
    <property type="evidence" value="ECO:0007669"/>
    <property type="project" value="UniProtKB-KW"/>
</dbReference>
<evidence type="ECO:0000256" key="9">
    <source>
        <dbReference type="ARBA" id="ARBA00022763"/>
    </source>
</evidence>
<comment type="subcellular location">
    <subcellularLocation>
        <location evidence="1 13">Cytoplasm</location>
    </subcellularLocation>
</comment>
<dbReference type="InterPro" id="IPR003141">
    <property type="entry name" value="Pol/His_phosphatase_N"/>
</dbReference>
<evidence type="ECO:0000256" key="6">
    <source>
        <dbReference type="ARBA" id="ARBA00022679"/>
    </source>
</evidence>
<dbReference type="InterPro" id="IPR004365">
    <property type="entry name" value="NA-bd_OB_tRNA"/>
</dbReference>
<evidence type="ECO:0000313" key="16">
    <source>
        <dbReference type="EMBL" id="SMQ74356.1"/>
    </source>
</evidence>
<accession>A0A1Y6FIZ6</accession>
<dbReference type="InterPro" id="IPR004805">
    <property type="entry name" value="DnaE2/DnaE/PolC"/>
</dbReference>
<dbReference type="CDD" id="cd04485">
    <property type="entry name" value="DnaE_OBF"/>
    <property type="match status" value="1"/>
</dbReference>
<dbReference type="InterPro" id="IPR040982">
    <property type="entry name" value="DNA_pol3_finger"/>
</dbReference>
<dbReference type="Proteomes" id="UP000194420">
    <property type="component" value="Unassembled WGS sequence"/>
</dbReference>
<evidence type="ECO:0000313" key="17">
    <source>
        <dbReference type="Proteomes" id="UP000194420"/>
    </source>
</evidence>
<dbReference type="OrthoDB" id="9803237at2"/>
<dbReference type="Gene3D" id="1.10.150.870">
    <property type="match status" value="1"/>
</dbReference>
<dbReference type="HAMAP" id="MF_01902">
    <property type="entry name" value="DNApol_error_prone"/>
    <property type="match status" value="1"/>
</dbReference>
<dbReference type="GO" id="GO:0006281">
    <property type="term" value="P:DNA repair"/>
    <property type="evidence" value="ECO:0007669"/>
    <property type="project" value="UniProtKB-UniRule"/>
</dbReference>
<evidence type="ECO:0000256" key="2">
    <source>
        <dbReference type="ARBA" id="ARBA00007391"/>
    </source>
</evidence>
<dbReference type="Pfam" id="PF02811">
    <property type="entry name" value="PHP"/>
    <property type="match status" value="1"/>
</dbReference>
<feature type="region of interest" description="Disordered" evidence="14">
    <location>
        <begin position="1151"/>
        <end position="1199"/>
    </location>
</feature>
<dbReference type="Pfam" id="PF14579">
    <property type="entry name" value="HHH_6"/>
    <property type="match status" value="1"/>
</dbReference>
<evidence type="ECO:0000256" key="8">
    <source>
        <dbReference type="ARBA" id="ARBA00022705"/>
    </source>
</evidence>
<dbReference type="InterPro" id="IPR023073">
    <property type="entry name" value="DnaE2"/>
</dbReference>
<comment type="function">
    <text evidence="13">DNA polymerase involved in damage-induced mutagenesis and translesion synthesis (TLS). It is not the major replicative DNA polymerase.</text>
</comment>
<dbReference type="RefSeq" id="WP_086438443.1">
    <property type="nucleotide sequence ID" value="NZ_FXWG01000003.1"/>
</dbReference>
<evidence type="ECO:0000256" key="1">
    <source>
        <dbReference type="ARBA" id="ARBA00004496"/>
    </source>
</evidence>
<keyword evidence="17" id="KW-1185">Reference proteome</keyword>
<dbReference type="PANTHER" id="PTHR32294:SF4">
    <property type="entry name" value="ERROR-PRONE DNA POLYMERASE"/>
    <property type="match status" value="1"/>
</dbReference>
<dbReference type="InterPro" id="IPR010994">
    <property type="entry name" value="RuvA_2-like"/>
</dbReference>
<evidence type="ECO:0000256" key="11">
    <source>
        <dbReference type="ARBA" id="ARBA00023204"/>
    </source>
</evidence>
<dbReference type="AlphaFoldDB" id="A0A1Y6FIZ6"/>
<gene>
    <name evidence="13" type="primary">dnaE2</name>
    <name evidence="16" type="ORF">SAMN06297468_2587</name>
</gene>
<dbReference type="InterPro" id="IPR004013">
    <property type="entry name" value="PHP_dom"/>
</dbReference>
<keyword evidence="8 13" id="KW-0235">DNA replication</keyword>
<dbReference type="NCBIfam" id="TIGR00594">
    <property type="entry name" value="polc"/>
    <property type="match status" value="1"/>
</dbReference>
<dbReference type="EMBL" id="FXWG01000003">
    <property type="protein sequence ID" value="SMQ74356.1"/>
    <property type="molecule type" value="Genomic_DNA"/>
</dbReference>
<dbReference type="Gene3D" id="3.20.20.140">
    <property type="entry name" value="Metal-dependent hydrolases"/>
    <property type="match status" value="1"/>
</dbReference>
<comment type="catalytic activity">
    <reaction evidence="12 13">
        <text>DNA(n) + a 2'-deoxyribonucleoside 5'-triphosphate = DNA(n+1) + diphosphate</text>
        <dbReference type="Rhea" id="RHEA:22508"/>
        <dbReference type="Rhea" id="RHEA-COMP:17339"/>
        <dbReference type="Rhea" id="RHEA-COMP:17340"/>
        <dbReference type="ChEBI" id="CHEBI:33019"/>
        <dbReference type="ChEBI" id="CHEBI:61560"/>
        <dbReference type="ChEBI" id="CHEBI:173112"/>
        <dbReference type="EC" id="2.7.7.7"/>
    </reaction>
</comment>
<keyword evidence="7 13" id="KW-0548">Nucleotidyltransferase</keyword>
<keyword evidence="11 13" id="KW-0234">DNA repair</keyword>
<dbReference type="Pfam" id="PF01336">
    <property type="entry name" value="tRNA_anti-codon"/>
    <property type="match status" value="1"/>
</dbReference>
<proteinExistence type="inferred from homology"/>
<name>A0A1Y6FIZ6_9SPHN</name>
<dbReference type="SUPFAM" id="SSF47781">
    <property type="entry name" value="RuvA domain 2-like"/>
    <property type="match status" value="1"/>
</dbReference>
<dbReference type="PANTHER" id="PTHR32294">
    <property type="entry name" value="DNA POLYMERASE III SUBUNIT ALPHA"/>
    <property type="match status" value="1"/>
</dbReference>
<evidence type="ECO:0000256" key="5">
    <source>
        <dbReference type="ARBA" id="ARBA00022490"/>
    </source>
</evidence>
<protein>
    <recommendedName>
        <fullName evidence="4 13">Error-prone DNA polymerase</fullName>
        <ecNumber evidence="3 13">2.7.7.7</ecNumber>
    </recommendedName>
</protein>
<evidence type="ECO:0000256" key="14">
    <source>
        <dbReference type="SAM" id="MobiDB-lite"/>
    </source>
</evidence>
<dbReference type="InterPro" id="IPR029460">
    <property type="entry name" value="DNAPol_HHH"/>
</dbReference>
<feature type="domain" description="Polymerase/histidinol phosphatase N-terminal" evidence="15">
    <location>
        <begin position="29"/>
        <end position="96"/>
    </location>
</feature>
<evidence type="ECO:0000259" key="15">
    <source>
        <dbReference type="SMART" id="SM00481"/>
    </source>
</evidence>
<keyword evidence="6 13" id="KW-0808">Transferase</keyword>
<organism evidence="16 17">
    <name type="scientific">Altererythrobacter xiamenensis</name>
    <dbReference type="NCBI Taxonomy" id="1316679"/>
    <lineage>
        <taxon>Bacteria</taxon>
        <taxon>Pseudomonadati</taxon>
        <taxon>Pseudomonadota</taxon>
        <taxon>Alphaproteobacteria</taxon>
        <taxon>Sphingomonadales</taxon>
        <taxon>Erythrobacteraceae</taxon>
        <taxon>Altererythrobacter</taxon>
    </lineage>
</organism>
<comment type="similarity">
    <text evidence="2 13">Belongs to the DNA polymerase type-C family. DnaE2 subfamily.</text>
</comment>
<dbReference type="InterPro" id="IPR011708">
    <property type="entry name" value="DNA_pol3_alpha_NTPase_dom"/>
</dbReference>
<dbReference type="CDD" id="cd07434">
    <property type="entry name" value="PHP_PolIIIA_DnaE2"/>
    <property type="match status" value="1"/>
</dbReference>
<dbReference type="NCBIfam" id="NF004225">
    <property type="entry name" value="PRK05672.1"/>
    <property type="match status" value="1"/>
</dbReference>
<sequence length="1199" mass="133663">MPENDLQPPKRTIEIDPTSIDAPPRAPFVELGLVSCFSFLRGASDAVDLAMTARALGYDAIGIADANSMAGVVRIHTEATTLKLRPVIGTRIETVEGFAFLAYPQDRDAYGRLCRLISAGRMSTLDGEWQEKGACDISLAMLAEHSEGVQLILLPPDDLEARFTITIPSNVVPFPETDAHRFREDAEVSAPFPDLLPHLASQLTTLRHIAASYLYSGDDVARIDRLDALARANSLGLLATNDVHYHAPERRPLHDVMSAIRHKTTVADAGYLLHPNAERHLKPPEEMQHLFARWPHAIRAAREVADACTFSLDELRYEYPEEIYPEGMTPQQYLESETWKGADHRYPGGVPDSVGQTLERELALIAKLDLARYFLTIKDIVDFARQVDPPILCQGRGSAANSAVCYCLEITSVDPAKHQLLFDRFISEERREPPDIDVDFEHERREEVIQYIYRKYGRHRAGLTATVIHYRPRMAIREVGKAMGLSEDVTSALARTVWGGWGREIGEAHVAETGMDLSDPHLRRVLKLTQQMIGMPRHLSQHVGGFILTEGALTETVPIGNGAMPERSFIEWDKDDIEALGILKVDVLALGMLTCIKKCLDLLEDHHGQALTLATVPREDPETYAMLRKGDSLGVFQVESRAQMNMLPRLRPCEFYDLVIQVAIVRPGPIQGDMVHPYLKRRRGAEEVVIPAPSPEHGPPDELSSILERTLGVPIFQEQAMKIALDAAKFSSAEANRLRKAMATFRSRGMVDELQDMMVGRMVTRGYDPDFAERCFNQIRGFGEYGFPESHAASFAHLVYVSSWLKCHFPAAFACALLNSQPMGFYAPAQIVRDAREHGVEVLPTDVNASMWDCTLEESAKPPAPSTLPPGAYRDTIRVEGWRERAATDSESIGGMAPERKRENIALRLGLRQIDGLPEHVAAALVAERSENGPYRDVAELRDRAGLSPAHIERLASADCFNSLDLSRRQALWDARSLIGVPDLPLFKAAAERDEGAEKAQTRLPQMPLSEEVVADYQTTRLSLKAHPMAFLRASLAERGFVRACDLRDRKFRSMVQVAGVVLIRQRPGSAKGVCFITLEDETGVVNLVVWPDLKEKQRRVVMGARLMEVRGRVEYDDEVIHVIAHHMTDATEALHALSDDLLNAPVARADHVNSPLPSSHGKPGERPALRPRDLIDELPNTRTHPRNVRILPKSRDFH</sequence>
<dbReference type="InterPro" id="IPR016195">
    <property type="entry name" value="Pol/histidinol_Pase-like"/>
</dbReference>
<keyword evidence="5 13" id="KW-0963">Cytoplasm</keyword>
<evidence type="ECO:0000256" key="3">
    <source>
        <dbReference type="ARBA" id="ARBA00012417"/>
    </source>
</evidence>
<evidence type="ECO:0000256" key="10">
    <source>
        <dbReference type="ARBA" id="ARBA00022932"/>
    </source>
</evidence>
<dbReference type="Pfam" id="PF17657">
    <property type="entry name" value="DNA_pol3_finger"/>
    <property type="match status" value="1"/>
</dbReference>
<dbReference type="GO" id="GO:0003887">
    <property type="term" value="F:DNA-directed DNA polymerase activity"/>
    <property type="evidence" value="ECO:0007669"/>
    <property type="project" value="UniProtKB-UniRule"/>
</dbReference>
<dbReference type="Pfam" id="PF07733">
    <property type="entry name" value="DNA_pol3_alpha"/>
    <property type="match status" value="1"/>
</dbReference>
<dbReference type="GO" id="GO:0003676">
    <property type="term" value="F:nucleic acid binding"/>
    <property type="evidence" value="ECO:0007669"/>
    <property type="project" value="InterPro"/>
</dbReference>
<dbReference type="GO" id="GO:0005737">
    <property type="term" value="C:cytoplasm"/>
    <property type="evidence" value="ECO:0007669"/>
    <property type="project" value="UniProtKB-SubCell"/>
</dbReference>